<keyword evidence="3" id="KW-1185">Reference proteome</keyword>
<dbReference type="EMBL" id="CP029600">
    <property type="protein sequence ID" value="AWO00220.1"/>
    <property type="molecule type" value="Genomic_DNA"/>
</dbReference>
<accession>A0ABM6W8C9</accession>
<evidence type="ECO:0008006" key="4">
    <source>
        <dbReference type="Google" id="ProtNLM"/>
    </source>
</evidence>
<protein>
    <recommendedName>
        <fullName evidence="4">DUF4384 domain-containing protein</fullName>
    </recommendedName>
</protein>
<sequence length="294" mass="32656">MFTFPAELPDPMKKTILLAGLLCLCIPALQAQLLKKLTGKQKPPADTEETVEDAFPQLRPRAPQPDATLLIGGDEKVQIDSSYEYDVAVYQESEAFQGSQRVIDGGEDIVIYYSSTAAAFCIQLTSRSTAARYHFYGDFGKESQLMLSGVAGISSGEKATLELKGMEPVYPGEIGYLSQLTRTGSKKVIAGVACEEYVAHNLRHDPRVVNTNHAKVTAFVWIPMDPHAVFPGYSLMPEHFKDQIEKMRIAGSYPPVVMPLEMFLEYGNGDKVFTHTTHIIIHERRKVMLADINR</sequence>
<organism evidence="2 3">
    <name type="scientific">Chitinophaga alhagiae</name>
    <dbReference type="NCBI Taxonomy" id="2203219"/>
    <lineage>
        <taxon>Bacteria</taxon>
        <taxon>Pseudomonadati</taxon>
        <taxon>Bacteroidota</taxon>
        <taxon>Chitinophagia</taxon>
        <taxon>Chitinophagales</taxon>
        <taxon>Chitinophagaceae</taxon>
        <taxon>Chitinophaga</taxon>
    </lineage>
</organism>
<evidence type="ECO:0000313" key="2">
    <source>
        <dbReference type="EMBL" id="AWO00220.1"/>
    </source>
</evidence>
<evidence type="ECO:0000256" key="1">
    <source>
        <dbReference type="SAM" id="MobiDB-lite"/>
    </source>
</evidence>
<proteinExistence type="predicted"/>
<name>A0ABM6W8C9_9BACT</name>
<dbReference type="Proteomes" id="UP000246099">
    <property type="component" value="Chromosome"/>
</dbReference>
<gene>
    <name evidence="2" type="ORF">DLD77_00120</name>
</gene>
<reference evidence="2 3" key="1">
    <citation type="submission" date="2018-05" db="EMBL/GenBank/DDBJ databases">
        <title>Chitinophaga sp. nov., isolated from rhizosphere soil of Alhagi.</title>
        <authorList>
            <person name="Liu Y."/>
        </authorList>
    </citation>
    <scope>NUCLEOTIDE SEQUENCE [LARGE SCALE GENOMIC DNA]</scope>
    <source>
        <strain evidence="2 3">T22</strain>
    </source>
</reference>
<evidence type="ECO:0000313" key="3">
    <source>
        <dbReference type="Proteomes" id="UP000246099"/>
    </source>
</evidence>
<feature type="region of interest" description="Disordered" evidence="1">
    <location>
        <begin position="40"/>
        <end position="59"/>
    </location>
</feature>